<protein>
    <recommendedName>
        <fullName evidence="4">Ribosome assembly protein 3</fullName>
    </recommendedName>
</protein>
<evidence type="ECO:0000313" key="2">
    <source>
        <dbReference type="EMBL" id="WWD04124.1"/>
    </source>
</evidence>
<dbReference type="RefSeq" id="XP_066082091.1">
    <property type="nucleotide sequence ID" value="XM_066225994.1"/>
</dbReference>
<evidence type="ECO:0000256" key="1">
    <source>
        <dbReference type="SAM" id="MobiDB-lite"/>
    </source>
</evidence>
<dbReference type="AlphaFoldDB" id="A0AAX4KDJ2"/>
<reference evidence="2 3" key="1">
    <citation type="submission" date="2024-01" db="EMBL/GenBank/DDBJ databases">
        <title>Comparative genomics of Cryptococcus and Kwoniella reveals pathogenesis evolution and contrasting modes of karyotype evolution via chromosome fusion or intercentromeric recombination.</title>
        <authorList>
            <person name="Coelho M.A."/>
            <person name="David-Palma M."/>
            <person name="Shea T."/>
            <person name="Bowers K."/>
            <person name="McGinley-Smith S."/>
            <person name="Mohammad A.W."/>
            <person name="Gnirke A."/>
            <person name="Yurkov A.M."/>
            <person name="Nowrousian M."/>
            <person name="Sun S."/>
            <person name="Cuomo C.A."/>
            <person name="Heitman J."/>
        </authorList>
    </citation>
    <scope>NUCLEOTIDE SEQUENCE [LARGE SCALE GENOMIC DNA]</scope>
    <source>
        <strain evidence="2 3">PYCC6329</strain>
    </source>
</reference>
<dbReference type="KEGG" id="ker:91100994"/>
<gene>
    <name evidence="2" type="ORF">V865_002190</name>
</gene>
<sequence length="111" mass="12087">MLRPSSVWLTALRKQAFTSESLATFRARNQASSATQDSAFESSDEEHPTGRQYYQAAGSTATKKMDEQSQEDMKSASTFVKTVLTNLAKTNPEGDDASINAALTTEAAKFK</sequence>
<accession>A0AAX4KDJ2</accession>
<feature type="region of interest" description="Disordered" evidence="1">
    <location>
        <begin position="28"/>
        <end position="73"/>
    </location>
</feature>
<organism evidence="2 3">
    <name type="scientific">Kwoniella europaea PYCC6329</name>
    <dbReference type="NCBI Taxonomy" id="1423913"/>
    <lineage>
        <taxon>Eukaryota</taxon>
        <taxon>Fungi</taxon>
        <taxon>Dikarya</taxon>
        <taxon>Basidiomycota</taxon>
        <taxon>Agaricomycotina</taxon>
        <taxon>Tremellomycetes</taxon>
        <taxon>Tremellales</taxon>
        <taxon>Cryptococcaceae</taxon>
        <taxon>Kwoniella</taxon>
    </lineage>
</organism>
<evidence type="ECO:0008006" key="4">
    <source>
        <dbReference type="Google" id="ProtNLM"/>
    </source>
</evidence>
<proteinExistence type="predicted"/>
<keyword evidence="3" id="KW-1185">Reference proteome</keyword>
<evidence type="ECO:0000313" key="3">
    <source>
        <dbReference type="Proteomes" id="UP001358614"/>
    </source>
</evidence>
<name>A0AAX4KDJ2_9TREE</name>
<dbReference type="EMBL" id="CP144089">
    <property type="protein sequence ID" value="WWD04124.1"/>
    <property type="molecule type" value="Genomic_DNA"/>
</dbReference>
<feature type="compositionally biased region" description="Polar residues" evidence="1">
    <location>
        <begin position="28"/>
        <end position="41"/>
    </location>
</feature>
<feature type="compositionally biased region" description="Basic and acidic residues" evidence="1">
    <location>
        <begin position="63"/>
        <end position="73"/>
    </location>
</feature>
<dbReference type="GeneID" id="91100994"/>
<dbReference type="Proteomes" id="UP001358614">
    <property type="component" value="Chromosome 1"/>
</dbReference>